<gene>
    <name evidence="4" type="ORF">UCRPC4_g02277</name>
</gene>
<dbReference type="AlphaFoldDB" id="A0A0G2GMT3"/>
<accession>A0A0G2GMT3</accession>
<feature type="coiled-coil region" evidence="1">
    <location>
        <begin position="520"/>
        <end position="561"/>
    </location>
</feature>
<feature type="compositionally biased region" description="Polar residues" evidence="2">
    <location>
        <begin position="656"/>
        <end position="670"/>
    </location>
</feature>
<dbReference type="OrthoDB" id="687730at2759"/>
<reference evidence="4 5" key="2">
    <citation type="submission" date="2015-05" db="EMBL/GenBank/DDBJ databases">
        <authorList>
            <person name="Morales-Cruz A."/>
            <person name="Amrine K.C."/>
            <person name="Cantu D."/>
        </authorList>
    </citation>
    <scope>NUCLEOTIDE SEQUENCE [LARGE SCALE GENOMIC DNA]</scope>
    <source>
        <strain evidence="4">UCRPC4</strain>
    </source>
</reference>
<feature type="region of interest" description="Disordered" evidence="2">
    <location>
        <begin position="589"/>
        <end position="640"/>
    </location>
</feature>
<evidence type="ECO:0000256" key="1">
    <source>
        <dbReference type="SAM" id="Coils"/>
    </source>
</evidence>
<feature type="region of interest" description="Disordered" evidence="2">
    <location>
        <begin position="1"/>
        <end position="44"/>
    </location>
</feature>
<feature type="compositionally biased region" description="Polar residues" evidence="2">
    <location>
        <begin position="1"/>
        <end position="10"/>
    </location>
</feature>
<dbReference type="SUPFAM" id="SSF49879">
    <property type="entry name" value="SMAD/FHA domain"/>
    <property type="match status" value="1"/>
</dbReference>
<feature type="compositionally biased region" description="Polar residues" evidence="2">
    <location>
        <begin position="406"/>
        <end position="420"/>
    </location>
</feature>
<evidence type="ECO:0000259" key="3">
    <source>
        <dbReference type="PROSITE" id="PS50006"/>
    </source>
</evidence>
<dbReference type="SMART" id="SM00240">
    <property type="entry name" value="FHA"/>
    <property type="match status" value="1"/>
</dbReference>
<dbReference type="PROSITE" id="PS50006">
    <property type="entry name" value="FHA_DOMAIN"/>
    <property type="match status" value="1"/>
</dbReference>
<feature type="region of interest" description="Disordered" evidence="2">
    <location>
        <begin position="253"/>
        <end position="281"/>
    </location>
</feature>
<keyword evidence="5" id="KW-1185">Reference proteome</keyword>
<evidence type="ECO:0000256" key="2">
    <source>
        <dbReference type="SAM" id="MobiDB-lite"/>
    </source>
</evidence>
<reference evidence="4 5" key="1">
    <citation type="submission" date="2015-05" db="EMBL/GenBank/DDBJ databases">
        <title>Distinctive expansion of gene families associated with plant cell wall degradation and secondary metabolism in the genomes of grapevine trunk pathogens.</title>
        <authorList>
            <person name="Lawrence D.P."/>
            <person name="Travadon R."/>
            <person name="Rolshausen P.E."/>
            <person name="Baumgartner K."/>
        </authorList>
    </citation>
    <scope>NUCLEOTIDE SEQUENCE [LARGE SCALE GENOMIC DNA]</scope>
    <source>
        <strain evidence="4">UCRPC4</strain>
    </source>
</reference>
<comment type="caution">
    <text evidence="4">The sequence shown here is derived from an EMBL/GenBank/DDBJ whole genome shotgun (WGS) entry which is preliminary data.</text>
</comment>
<dbReference type="EMBL" id="LCWF01000056">
    <property type="protein sequence ID" value="KKY24748.1"/>
    <property type="molecule type" value="Genomic_DNA"/>
</dbReference>
<dbReference type="InterPro" id="IPR000253">
    <property type="entry name" value="FHA_dom"/>
</dbReference>
<proteinExistence type="predicted"/>
<organism evidence="4 5">
    <name type="scientific">Phaeomoniella chlamydospora</name>
    <name type="common">Phaeoacremonium chlamydosporum</name>
    <dbReference type="NCBI Taxonomy" id="158046"/>
    <lineage>
        <taxon>Eukaryota</taxon>
        <taxon>Fungi</taxon>
        <taxon>Dikarya</taxon>
        <taxon>Ascomycota</taxon>
        <taxon>Pezizomycotina</taxon>
        <taxon>Eurotiomycetes</taxon>
        <taxon>Chaetothyriomycetidae</taxon>
        <taxon>Phaeomoniellales</taxon>
        <taxon>Phaeomoniellaceae</taxon>
        <taxon>Phaeomoniella</taxon>
    </lineage>
</organism>
<feature type="compositionally biased region" description="Low complexity" evidence="2">
    <location>
        <begin position="269"/>
        <end position="281"/>
    </location>
</feature>
<dbReference type="CDD" id="cd22679">
    <property type="entry name" value="FHA_SLMAP"/>
    <property type="match status" value="1"/>
</dbReference>
<feature type="compositionally biased region" description="Polar residues" evidence="2">
    <location>
        <begin position="589"/>
        <end position="606"/>
    </location>
</feature>
<feature type="region of interest" description="Disordered" evidence="2">
    <location>
        <begin position="328"/>
        <end position="420"/>
    </location>
</feature>
<dbReference type="Gene3D" id="2.60.200.20">
    <property type="match status" value="1"/>
</dbReference>
<dbReference type="PANTHER" id="PTHR15715">
    <property type="entry name" value="CENTROSOMAL PROTEIN OF 170 KDA"/>
    <property type="match status" value="1"/>
</dbReference>
<feature type="compositionally biased region" description="Basic and acidic residues" evidence="2">
    <location>
        <begin position="331"/>
        <end position="346"/>
    </location>
</feature>
<keyword evidence="1" id="KW-0175">Coiled coil</keyword>
<dbReference type="InterPro" id="IPR008984">
    <property type="entry name" value="SMAD_FHA_dom_sf"/>
</dbReference>
<evidence type="ECO:0000313" key="4">
    <source>
        <dbReference type="EMBL" id="KKY24748.1"/>
    </source>
</evidence>
<feature type="compositionally biased region" description="Basic and acidic residues" evidence="2">
    <location>
        <begin position="452"/>
        <end position="466"/>
    </location>
</feature>
<feature type="domain" description="FHA" evidence="3">
    <location>
        <begin position="118"/>
        <end position="175"/>
    </location>
</feature>
<protein>
    <submittedName>
        <fullName evidence="4">Putative cytoplasm to vacuole targeting</fullName>
    </submittedName>
</protein>
<feature type="compositionally biased region" description="Pro residues" evidence="2">
    <location>
        <begin position="368"/>
        <end position="378"/>
    </location>
</feature>
<dbReference type="Pfam" id="PF00498">
    <property type="entry name" value="FHA"/>
    <property type="match status" value="1"/>
</dbReference>
<feature type="region of interest" description="Disordered" evidence="2">
    <location>
        <begin position="656"/>
        <end position="693"/>
    </location>
</feature>
<name>A0A0G2GMT3_PHACM</name>
<sequence>MSADDNTGVATANGDGPQWATKKKPARGIWPASKAEPVSGVVPARPQPISAVKSVGQAGQPAHQPSPIVPSQHVQRQQNGVRIANGQNQDSGALLCLLPMNGTFERKQITVPFYPEVLRVGRQTNAKTVPTPLNGYFDSKVLSRQHAEVWADRSGKVFIRDVKSSNGTFVNGQRLSPENRESEPRELREQDILELGIDIVSEDQKEIVHHKVSAKVEFAGVPGNNNTVLDLNFGDIDPSAGVGLLPSPLSQPLGHGRGRPQGMMNGRMSGPPSVAGSQASAVSQQRQLNFWSVPVNVDHVVKVLSNEMKQVRHQNTDLGQTNTFLQSLLSPDEKEKSQSSPRDSHGQRQMNGRPKAPKIDPLVRFSDPPAPPPQQPLPEKPDAKSSPSDMVPNNILKRSDTERPRSSASNSPTNAQSSQILSLVEALSSARKELDTQGSRVKQLEELLQQERTARQSAEERARLLEVGDGAKPNPDTSLKPGETADVVTPIDKSSPSRRNELAKFGPSPGVSSVDATSAEQALQLRLDLLLTEMQEMKQQMEQYRQRAEKAESDAVSTQASLAQMISRLREENGDVAAAAEKAVADGIVSSNADPQSGVKQSSSLAGPTLRPKKNSTSEKRQLSPSAPSALVRSQHPSRISSNLHQALATLLQNDNMDPMNSSELVSQSAPLEYAPENPNPNSHQMARGIIPI</sequence>
<dbReference type="PANTHER" id="PTHR15715:SF46">
    <property type="entry name" value="TO VACUOLE TARGETING VPS64, PUTATIVE (AFU_ORTHOLOGUE AFUA_2G02420)-RELATED"/>
    <property type="match status" value="1"/>
</dbReference>
<dbReference type="Proteomes" id="UP000053317">
    <property type="component" value="Unassembled WGS sequence"/>
</dbReference>
<feature type="region of interest" description="Disordered" evidence="2">
    <location>
        <begin position="451"/>
        <end position="517"/>
    </location>
</feature>
<evidence type="ECO:0000313" key="5">
    <source>
        <dbReference type="Proteomes" id="UP000053317"/>
    </source>
</evidence>
<dbReference type="InterPro" id="IPR051176">
    <property type="entry name" value="Cent_Immune-Sig_Mod"/>
</dbReference>
<dbReference type="GO" id="GO:0005737">
    <property type="term" value="C:cytoplasm"/>
    <property type="evidence" value="ECO:0007669"/>
    <property type="project" value="TreeGrafter"/>
</dbReference>